<protein>
    <recommendedName>
        <fullName evidence="20">Serine/threonine-protein kinase PRP4 homolog</fullName>
        <ecNumber evidence="3">2.7.11.1</ecNumber>
    </recommendedName>
    <alternativeName>
        <fullName evidence="21">PRP4 pre-mRNA-processing factor 4 homolog</fullName>
    </alternativeName>
</protein>
<comment type="subunit">
    <text evidence="22">Interacts with CLK1 C-terminus. Associates with the U5 snRNP and NCOR1 deacetylase complexes. Identified in the spliceosome C complex.</text>
</comment>
<dbReference type="Pfam" id="PF00069">
    <property type="entry name" value="Pkinase"/>
    <property type="match status" value="1"/>
</dbReference>
<dbReference type="Proteomes" id="UP001152795">
    <property type="component" value="Unassembled WGS sequence"/>
</dbReference>
<evidence type="ECO:0000256" key="16">
    <source>
        <dbReference type="ARBA" id="ARBA00022990"/>
    </source>
</evidence>
<dbReference type="SMART" id="SM00220">
    <property type="entry name" value="S_TKc"/>
    <property type="match status" value="1"/>
</dbReference>
<dbReference type="CDD" id="cd14135">
    <property type="entry name" value="STKc_PRP4"/>
    <property type="match status" value="1"/>
</dbReference>
<keyword evidence="11" id="KW-0547">Nucleotide-binding</keyword>
<dbReference type="GO" id="GO:0045292">
    <property type="term" value="P:mRNA cis splicing, via spliceosome"/>
    <property type="evidence" value="ECO:0007669"/>
    <property type="project" value="InterPro"/>
</dbReference>
<evidence type="ECO:0000256" key="11">
    <source>
        <dbReference type="ARBA" id="ARBA00022741"/>
    </source>
</evidence>
<keyword evidence="27" id="KW-1185">Reference proteome</keyword>
<dbReference type="PANTHER" id="PTHR24058">
    <property type="entry name" value="DUAL SPECIFICITY PROTEIN KINASE"/>
    <property type="match status" value="1"/>
</dbReference>
<dbReference type="EMBL" id="CACRXK020006751">
    <property type="protein sequence ID" value="CAB4010326.1"/>
    <property type="molecule type" value="Genomic_DNA"/>
</dbReference>
<evidence type="ECO:0000256" key="25">
    <source>
        <dbReference type="SAM" id="MobiDB-lite"/>
    </source>
</evidence>
<dbReference type="InterPro" id="IPR044092">
    <property type="entry name" value="STKc_PRP4"/>
</dbReference>
<evidence type="ECO:0000256" key="2">
    <source>
        <dbReference type="ARBA" id="ARBA00004629"/>
    </source>
</evidence>
<dbReference type="OrthoDB" id="3967at2759"/>
<dbReference type="SUPFAM" id="SSF56112">
    <property type="entry name" value="Protein kinase-like (PK-like)"/>
    <property type="match status" value="1"/>
</dbReference>
<keyword evidence="12 26" id="KW-0418">Kinase</keyword>
<evidence type="ECO:0000256" key="9">
    <source>
        <dbReference type="ARBA" id="ARBA00022679"/>
    </source>
</evidence>
<evidence type="ECO:0000256" key="20">
    <source>
        <dbReference type="ARBA" id="ARBA00023637"/>
    </source>
</evidence>
<evidence type="ECO:0000256" key="24">
    <source>
        <dbReference type="ARBA" id="ARBA00048977"/>
    </source>
</evidence>
<keyword evidence="15" id="KW-0832">Ubl conjugation</keyword>
<keyword evidence="7" id="KW-0597">Phosphoprotein</keyword>
<keyword evidence="10" id="KW-0747">Spliceosome</keyword>
<evidence type="ECO:0000256" key="19">
    <source>
        <dbReference type="ARBA" id="ARBA00023596"/>
    </source>
</evidence>
<evidence type="ECO:0000256" key="15">
    <source>
        <dbReference type="ARBA" id="ARBA00022843"/>
    </source>
</evidence>
<evidence type="ECO:0000256" key="23">
    <source>
        <dbReference type="ARBA" id="ARBA00048659"/>
    </source>
</evidence>
<dbReference type="Gene3D" id="3.30.200.20">
    <property type="entry name" value="Phosphorylase Kinase, domain 1"/>
    <property type="match status" value="1"/>
</dbReference>
<evidence type="ECO:0000256" key="4">
    <source>
        <dbReference type="ARBA" id="ARBA00022454"/>
    </source>
</evidence>
<evidence type="ECO:0000256" key="1">
    <source>
        <dbReference type="ARBA" id="ARBA00004123"/>
    </source>
</evidence>
<evidence type="ECO:0000313" key="26">
    <source>
        <dbReference type="EMBL" id="CAB4010326.1"/>
    </source>
</evidence>
<keyword evidence="14" id="KW-0067">ATP-binding</keyword>
<dbReference type="InterPro" id="IPR011009">
    <property type="entry name" value="Kinase-like_dom_sf"/>
</dbReference>
<evidence type="ECO:0000256" key="21">
    <source>
        <dbReference type="ARBA" id="ARBA00031858"/>
    </source>
</evidence>
<evidence type="ECO:0000313" key="27">
    <source>
        <dbReference type="Proteomes" id="UP001152795"/>
    </source>
</evidence>
<dbReference type="AlphaFoldDB" id="A0A7D9IIF8"/>
<sequence>MYNFELKEEDENEDEIIEKRRQQRLAILQKYQQRDNSDSPAISAVSSPTGSELSARDAEVIVRKDVPAKHAPKIEQAPQVEEKVEQSDMFADDYKAPEVSKLTMKENEDPSLMDNWDDAEGYYRVRIGELLDKRYDIYGYTGQGVFSNVVRGRDQARGKQDVAIKIIRNNEMMHKSGLKELEILKKLNDADPDDKYHCIRLFRHFFHKKHLCLVFEPMSLNLREVLKKYGQNVGLHIKAVRSYSQQLFLALKLMKKSGILHADIKPDNVLVSSNKLVIKLCDFGSASHVSDNEITPYLVSRFYRAPEIIIGNTYDYALDLWSVGCTIFELYTGKITFPGKTNNEMLKLMMEAKGKMPNKMIRKGMFKSQHFDENFNFLYVEVDKVTQREKVTVMSTMNATKELTESLVDSHKVEDDLKRKVLQFKDLMDKILLLDPSKRLAVNQALTHPFITERMQS</sequence>
<keyword evidence="18" id="KW-0539">Nucleus</keyword>
<reference evidence="26" key="1">
    <citation type="submission" date="2020-04" db="EMBL/GenBank/DDBJ databases">
        <authorList>
            <person name="Alioto T."/>
            <person name="Alioto T."/>
            <person name="Gomez Garrido J."/>
        </authorList>
    </citation>
    <scope>NUCLEOTIDE SEQUENCE</scope>
    <source>
        <strain evidence="26">A484AB</strain>
    </source>
</reference>
<keyword evidence="13" id="KW-0995">Kinetochore</keyword>
<dbReference type="GO" id="GO:0005524">
    <property type="term" value="F:ATP binding"/>
    <property type="evidence" value="ECO:0007669"/>
    <property type="project" value="UniProtKB-KW"/>
</dbReference>
<keyword evidence="9" id="KW-0808">Transferase</keyword>
<feature type="region of interest" description="Disordered" evidence="25">
    <location>
        <begin position="30"/>
        <end position="56"/>
    </location>
</feature>
<evidence type="ECO:0000256" key="7">
    <source>
        <dbReference type="ARBA" id="ARBA00022553"/>
    </source>
</evidence>
<organism evidence="26 27">
    <name type="scientific">Paramuricea clavata</name>
    <name type="common">Red gorgonian</name>
    <name type="synonym">Violescent sea-whip</name>
    <dbReference type="NCBI Taxonomy" id="317549"/>
    <lineage>
        <taxon>Eukaryota</taxon>
        <taxon>Metazoa</taxon>
        <taxon>Cnidaria</taxon>
        <taxon>Anthozoa</taxon>
        <taxon>Octocorallia</taxon>
        <taxon>Malacalcyonacea</taxon>
        <taxon>Plexauridae</taxon>
        <taxon>Paramuricea</taxon>
    </lineage>
</organism>
<keyword evidence="16" id="KW-0007">Acetylation</keyword>
<comment type="similarity">
    <text evidence="19">Belongs to the protein kinase superfamily. CMGC Ser/Thr protein kinase family.</text>
</comment>
<comment type="catalytic activity">
    <reaction evidence="24">
        <text>L-seryl-[protein] + ATP = O-phospho-L-seryl-[protein] + ADP + H(+)</text>
        <dbReference type="Rhea" id="RHEA:17989"/>
        <dbReference type="Rhea" id="RHEA-COMP:9863"/>
        <dbReference type="Rhea" id="RHEA-COMP:11604"/>
        <dbReference type="ChEBI" id="CHEBI:15378"/>
        <dbReference type="ChEBI" id="CHEBI:29999"/>
        <dbReference type="ChEBI" id="CHEBI:30616"/>
        <dbReference type="ChEBI" id="CHEBI:83421"/>
        <dbReference type="ChEBI" id="CHEBI:456216"/>
        <dbReference type="EC" id="2.7.11.1"/>
    </reaction>
    <physiologicalReaction direction="left-to-right" evidence="24">
        <dbReference type="Rhea" id="RHEA:17990"/>
    </physiologicalReaction>
</comment>
<keyword evidence="5" id="KW-1017">Isopeptide bond</keyword>
<gene>
    <name evidence="26" type="ORF">PACLA_8A033199</name>
</gene>
<dbReference type="FunFam" id="3.30.200.20:FF:000123">
    <property type="entry name" value="serine/threonine-protein kinase PRP4 homolog"/>
    <property type="match status" value="1"/>
</dbReference>
<evidence type="ECO:0000256" key="6">
    <source>
        <dbReference type="ARBA" id="ARBA00022527"/>
    </source>
</evidence>
<dbReference type="GO" id="GO:0000776">
    <property type="term" value="C:kinetochore"/>
    <property type="evidence" value="ECO:0007669"/>
    <property type="project" value="UniProtKB-KW"/>
</dbReference>
<keyword evidence="6" id="KW-0723">Serine/threonine-protein kinase</keyword>
<keyword evidence="4" id="KW-0158">Chromosome</keyword>
<dbReference type="EC" id="2.7.11.1" evidence="3"/>
<dbReference type="PROSITE" id="PS00108">
    <property type="entry name" value="PROTEIN_KINASE_ST"/>
    <property type="match status" value="1"/>
</dbReference>
<comment type="subcellular location">
    <subcellularLocation>
        <location evidence="2">Chromosome</location>
        <location evidence="2">Centromere</location>
        <location evidence="2">Kinetochore</location>
    </subcellularLocation>
    <subcellularLocation>
        <location evidence="1">Nucleus</location>
    </subcellularLocation>
</comment>
<feature type="compositionally biased region" description="Polar residues" evidence="25">
    <location>
        <begin position="38"/>
        <end position="52"/>
    </location>
</feature>
<dbReference type="InterPro" id="IPR000719">
    <property type="entry name" value="Prot_kinase_dom"/>
</dbReference>
<dbReference type="GO" id="GO:0005681">
    <property type="term" value="C:spliceosomal complex"/>
    <property type="evidence" value="ECO:0007669"/>
    <property type="project" value="UniProtKB-KW"/>
</dbReference>
<proteinExistence type="inferred from homology"/>
<dbReference type="PANTHER" id="PTHR24058:SF103">
    <property type="entry name" value="SERINE_THREONINE-PROTEIN KINASE PRP4 HOMOLOG"/>
    <property type="match status" value="1"/>
</dbReference>
<evidence type="ECO:0000256" key="18">
    <source>
        <dbReference type="ARBA" id="ARBA00023242"/>
    </source>
</evidence>
<comment type="caution">
    <text evidence="26">The sequence shown here is derived from an EMBL/GenBank/DDBJ whole genome shotgun (WGS) entry which is preliminary data.</text>
</comment>
<keyword evidence="17" id="KW-0508">mRNA splicing</keyword>
<evidence type="ECO:0000256" key="22">
    <source>
        <dbReference type="ARBA" id="ARBA00046964"/>
    </source>
</evidence>
<evidence type="ECO:0000256" key="8">
    <source>
        <dbReference type="ARBA" id="ARBA00022664"/>
    </source>
</evidence>
<evidence type="ECO:0000256" key="14">
    <source>
        <dbReference type="ARBA" id="ARBA00022840"/>
    </source>
</evidence>
<evidence type="ECO:0000256" key="5">
    <source>
        <dbReference type="ARBA" id="ARBA00022499"/>
    </source>
</evidence>
<evidence type="ECO:0000256" key="10">
    <source>
        <dbReference type="ARBA" id="ARBA00022728"/>
    </source>
</evidence>
<comment type="catalytic activity">
    <reaction evidence="23">
        <text>L-threonyl-[protein] + ATP = O-phospho-L-threonyl-[protein] + ADP + H(+)</text>
        <dbReference type="Rhea" id="RHEA:46608"/>
        <dbReference type="Rhea" id="RHEA-COMP:11060"/>
        <dbReference type="Rhea" id="RHEA-COMP:11605"/>
        <dbReference type="ChEBI" id="CHEBI:15378"/>
        <dbReference type="ChEBI" id="CHEBI:30013"/>
        <dbReference type="ChEBI" id="CHEBI:30616"/>
        <dbReference type="ChEBI" id="CHEBI:61977"/>
        <dbReference type="ChEBI" id="CHEBI:456216"/>
        <dbReference type="EC" id="2.7.11.1"/>
    </reaction>
    <physiologicalReaction direction="left-to-right" evidence="23">
        <dbReference type="Rhea" id="RHEA:46609"/>
    </physiologicalReaction>
</comment>
<dbReference type="InterPro" id="IPR008271">
    <property type="entry name" value="Ser/Thr_kinase_AS"/>
</dbReference>
<keyword evidence="8" id="KW-0507">mRNA processing</keyword>
<dbReference type="GO" id="GO:0004674">
    <property type="term" value="F:protein serine/threonine kinase activity"/>
    <property type="evidence" value="ECO:0007669"/>
    <property type="project" value="UniProtKB-KW"/>
</dbReference>
<name>A0A7D9IIF8_PARCT</name>
<accession>A0A7D9IIF8</accession>
<evidence type="ECO:0000256" key="3">
    <source>
        <dbReference type="ARBA" id="ARBA00012513"/>
    </source>
</evidence>
<dbReference type="InterPro" id="IPR050494">
    <property type="entry name" value="Ser_Thr_dual-spec_kinase"/>
</dbReference>
<dbReference type="PROSITE" id="PS50011">
    <property type="entry name" value="PROTEIN_KINASE_DOM"/>
    <property type="match status" value="1"/>
</dbReference>
<evidence type="ECO:0000256" key="12">
    <source>
        <dbReference type="ARBA" id="ARBA00022777"/>
    </source>
</evidence>
<dbReference type="FunFam" id="1.10.510.10:FF:000078">
    <property type="entry name" value="Serine/threonine-protein kinase PRP4 homolog"/>
    <property type="match status" value="1"/>
</dbReference>
<evidence type="ECO:0000256" key="13">
    <source>
        <dbReference type="ARBA" id="ARBA00022838"/>
    </source>
</evidence>
<evidence type="ECO:0000256" key="17">
    <source>
        <dbReference type="ARBA" id="ARBA00023187"/>
    </source>
</evidence>
<dbReference type="Gene3D" id="1.10.510.10">
    <property type="entry name" value="Transferase(Phosphotransferase) domain 1"/>
    <property type="match status" value="1"/>
</dbReference>